<dbReference type="AlphaFoldDB" id="A0A8T2UMN8"/>
<evidence type="ECO:0000313" key="2">
    <source>
        <dbReference type="Proteomes" id="UP000825935"/>
    </source>
</evidence>
<gene>
    <name evidence="1" type="ORF">KP509_05G069800</name>
</gene>
<proteinExistence type="predicted"/>
<name>A0A8T2UMN8_CERRI</name>
<protein>
    <submittedName>
        <fullName evidence="1">Uncharacterized protein</fullName>
    </submittedName>
</protein>
<reference evidence="1" key="1">
    <citation type="submission" date="2021-08" db="EMBL/GenBank/DDBJ databases">
        <title>WGS assembly of Ceratopteris richardii.</title>
        <authorList>
            <person name="Marchant D.B."/>
            <person name="Chen G."/>
            <person name="Jenkins J."/>
            <person name="Shu S."/>
            <person name="Leebens-Mack J."/>
            <person name="Grimwood J."/>
            <person name="Schmutz J."/>
            <person name="Soltis P."/>
            <person name="Soltis D."/>
            <person name="Chen Z.-H."/>
        </authorList>
    </citation>
    <scope>NUCLEOTIDE SEQUENCE</scope>
    <source>
        <strain evidence="1">Whitten #5841</strain>
        <tissue evidence="1">Leaf</tissue>
    </source>
</reference>
<evidence type="ECO:0000313" key="1">
    <source>
        <dbReference type="EMBL" id="KAH7437411.1"/>
    </source>
</evidence>
<dbReference type="OMA" id="CMHEETS"/>
<dbReference type="PANTHER" id="PTHR36373:SF1">
    <property type="entry name" value="EXPRESSED PROTEIN"/>
    <property type="match status" value="1"/>
</dbReference>
<organism evidence="1 2">
    <name type="scientific">Ceratopteris richardii</name>
    <name type="common">Triangle waterfern</name>
    <dbReference type="NCBI Taxonomy" id="49495"/>
    <lineage>
        <taxon>Eukaryota</taxon>
        <taxon>Viridiplantae</taxon>
        <taxon>Streptophyta</taxon>
        <taxon>Embryophyta</taxon>
        <taxon>Tracheophyta</taxon>
        <taxon>Polypodiopsida</taxon>
        <taxon>Polypodiidae</taxon>
        <taxon>Polypodiales</taxon>
        <taxon>Pteridineae</taxon>
        <taxon>Pteridaceae</taxon>
        <taxon>Parkerioideae</taxon>
        <taxon>Ceratopteris</taxon>
    </lineage>
</organism>
<dbReference type="EMBL" id="CM035410">
    <property type="protein sequence ID" value="KAH7437411.1"/>
    <property type="molecule type" value="Genomic_DNA"/>
</dbReference>
<comment type="caution">
    <text evidence="1">The sequence shown here is derived from an EMBL/GenBank/DDBJ whole genome shotgun (WGS) entry which is preliminary data.</text>
</comment>
<dbReference type="OrthoDB" id="1924112at2759"/>
<keyword evidence="2" id="KW-1185">Reference proteome</keyword>
<accession>A0A8T2UMN8</accession>
<dbReference type="Proteomes" id="UP000825935">
    <property type="component" value="Chromosome 5"/>
</dbReference>
<sequence length="146" mass="16444">MESLRKMNSDDGNGFVKDDFYESIEAPMWIDFDSPEEPVDDEEWFCRRSGCMHEETSSEDDLPKLGVEKVVLHSQSPMSISSPQIDSSTLKTVPEKMVMQQKTMNSADSADRNSSLVSQAIMHKLKIGCDSCTRHPIFATLLCCFP</sequence>
<dbReference type="PANTHER" id="PTHR36373">
    <property type="entry name" value="EXPRESSED PROTEIN"/>
    <property type="match status" value="1"/>
</dbReference>